<evidence type="ECO:0000256" key="1">
    <source>
        <dbReference type="ARBA" id="ARBA00025778"/>
    </source>
</evidence>
<reference evidence="3 4" key="1">
    <citation type="submission" date="2018-11" db="EMBL/GenBank/DDBJ databases">
        <title>Haplotype-resolved cattle genomes.</title>
        <authorList>
            <person name="Low W.Y."/>
            <person name="Tearle R."/>
            <person name="Bickhart D.M."/>
            <person name="Rosen B.D."/>
            <person name="Koren S."/>
            <person name="Rhie A."/>
            <person name="Hiendleder S."/>
            <person name="Phillippy A.M."/>
            <person name="Smith T.P.L."/>
            <person name="Williams J.L."/>
        </authorList>
    </citation>
    <scope>NUCLEOTIDE SEQUENCE [LARGE SCALE GENOMIC DNA]</scope>
</reference>
<sequence>MTREAVQSIATLLPHPSPWASSPGNTQMSETELEKIKVRTAKHFENDKNNISWLKEGLSSSIQSPLEDPDVQLTNEKQADQKAINAIVINSVSEFNITDGPAKETPSEKKLSESSISLSSLEESQTKFSYLQTDTSVHPRDTDEDCASLILTCLFCQFLDCLLMLPDTCETVCINVCCPSLRYHHTSDESHSRNDCNCNCDIDCSLFESCHETSDCLELAMEISEICYR</sequence>
<name>A0A4W2IQI6_BOBOX</name>
<dbReference type="Proteomes" id="UP000429181">
    <property type="component" value="Chromosome 22"/>
</dbReference>
<dbReference type="Pfam" id="PF15316">
    <property type="entry name" value="MDFI"/>
    <property type="match status" value="1"/>
</dbReference>
<organism evidence="3 4">
    <name type="scientific">Bos indicus x Bos taurus</name>
    <name type="common">Hybrid cattle</name>
    <dbReference type="NCBI Taxonomy" id="30522"/>
    <lineage>
        <taxon>Eukaryota</taxon>
        <taxon>Metazoa</taxon>
        <taxon>Chordata</taxon>
        <taxon>Craniata</taxon>
        <taxon>Vertebrata</taxon>
        <taxon>Euteleostomi</taxon>
        <taxon>Mammalia</taxon>
        <taxon>Eutheria</taxon>
        <taxon>Laurasiatheria</taxon>
        <taxon>Artiodactyla</taxon>
        <taxon>Ruminantia</taxon>
        <taxon>Pecora</taxon>
        <taxon>Bovidae</taxon>
        <taxon>Bovinae</taxon>
        <taxon>Bos</taxon>
    </lineage>
</organism>
<protein>
    <submittedName>
        <fullName evidence="3">MyoD family inhibitor domain containing 2</fullName>
    </submittedName>
</protein>
<dbReference type="InterPro" id="IPR026134">
    <property type="entry name" value="MDFI/MDFIC"/>
</dbReference>
<comment type="similarity">
    <text evidence="1">Belongs to the MDFI family.</text>
</comment>
<accession>A0A4W2IQI6</accession>
<evidence type="ECO:0000313" key="3">
    <source>
        <dbReference type="Ensembl" id="ENSBIXP00005046549.1"/>
    </source>
</evidence>
<reference evidence="3" key="2">
    <citation type="submission" date="2025-08" db="UniProtKB">
        <authorList>
            <consortium name="Ensembl"/>
        </authorList>
    </citation>
    <scope>IDENTIFICATION</scope>
</reference>
<gene>
    <name evidence="3" type="primary">MDFIC2</name>
</gene>
<dbReference type="PANTHER" id="PTHR15304:SF2">
    <property type="entry name" value="MYOD FAMILY INHIBITOR DOMAIN-CONTAINING PROTEIN 2"/>
    <property type="match status" value="1"/>
</dbReference>
<dbReference type="GO" id="GO:0010468">
    <property type="term" value="P:regulation of gene expression"/>
    <property type="evidence" value="ECO:0007669"/>
    <property type="project" value="UniProtKB-ARBA"/>
</dbReference>
<evidence type="ECO:0000313" key="4">
    <source>
        <dbReference type="Proteomes" id="UP000429181"/>
    </source>
</evidence>
<feature type="compositionally biased region" description="Polar residues" evidence="2">
    <location>
        <begin position="19"/>
        <end position="30"/>
    </location>
</feature>
<dbReference type="PANTHER" id="PTHR15304">
    <property type="entry name" value="MYOD FAMILY INHIBITOR"/>
    <property type="match status" value="1"/>
</dbReference>
<dbReference type="AlphaFoldDB" id="A0A4W2IQI6"/>
<proteinExistence type="inferred from homology"/>
<evidence type="ECO:0000256" key="2">
    <source>
        <dbReference type="SAM" id="MobiDB-lite"/>
    </source>
</evidence>
<dbReference type="GeneTree" id="ENSGT00730000111641"/>
<dbReference type="Ensembl" id="ENSBIXT00005056310.1">
    <property type="protein sequence ID" value="ENSBIXP00005046549.1"/>
    <property type="gene ID" value="ENSBIXG00005031313.1"/>
</dbReference>
<feature type="region of interest" description="Disordered" evidence="2">
    <location>
        <begin position="1"/>
        <end position="30"/>
    </location>
</feature>